<evidence type="ECO:0000256" key="3">
    <source>
        <dbReference type="ARBA" id="ARBA00023172"/>
    </source>
</evidence>
<sequence>MGDPDGVRNLAVLVVPDVGRLEATGDRWVPFRMLDANGISIEPVAAFFAELQAADRRPGTIRSYGHDLLRWWRFLAAVGVDWDRATSIEGRDFARWMMLADKPVRVHWRHRDGNKAAAPAPSRRDGGVNAVTGKPEPSSRYASSTRVHAEAVLRSFYDFQIELGRGPLVNPFPLDRSRRPGRRNAHRNPLDAVSGDRAGRYRPRRQRRIPKSIPDDQFNRLFADLRTHRDRALLAFWVSTGARADELLSTTQFDVDPGQQLIRVTRKGSRAVQWLPASQDAFVWLRLYQEQVWKRGAPRGKSHPLWLTLRRPWRPVSYPAARAMFSRTQDALGSNWTIHDLRHTAATRMSNDPEMSITDVQWVLGHAHLTTTQIYTTPTEEDVVARTLAHQRRVAAQPSDVAPPAAGYHQQSLDVLFSRGATR</sequence>
<dbReference type="InterPro" id="IPR013762">
    <property type="entry name" value="Integrase-like_cat_sf"/>
</dbReference>
<dbReference type="PANTHER" id="PTHR30349">
    <property type="entry name" value="PHAGE INTEGRASE-RELATED"/>
    <property type="match status" value="1"/>
</dbReference>
<dbReference type="PANTHER" id="PTHR30349:SF81">
    <property type="entry name" value="TYROSINE RECOMBINASE XERC"/>
    <property type="match status" value="1"/>
</dbReference>
<evidence type="ECO:0000313" key="7">
    <source>
        <dbReference type="Proteomes" id="UP000036499"/>
    </source>
</evidence>
<proteinExistence type="predicted"/>
<dbReference type="InterPro" id="IPR050090">
    <property type="entry name" value="Tyrosine_recombinase_XerCD"/>
</dbReference>
<protein>
    <submittedName>
        <fullName evidence="6">Integrase</fullName>
    </submittedName>
</protein>
<dbReference type="InterPro" id="IPR002104">
    <property type="entry name" value="Integrase_catalytic"/>
</dbReference>
<dbReference type="EMBL" id="LDPU01000003">
    <property type="protein sequence ID" value="KLO47770.1"/>
    <property type="molecule type" value="Genomic_DNA"/>
</dbReference>
<dbReference type="InterPro" id="IPR011010">
    <property type="entry name" value="DNA_brk_join_enz"/>
</dbReference>
<keyword evidence="7" id="KW-1185">Reference proteome</keyword>
<reference evidence="6 7" key="1">
    <citation type="submission" date="2015-05" db="EMBL/GenBank/DDBJ databases">
        <title>Genome sequence of Mycobacterium senegalense.</title>
        <authorList>
            <person name="Greninger A.L."/>
            <person name="Miller S."/>
        </authorList>
    </citation>
    <scope>NUCLEOTIDE SEQUENCE [LARGE SCALE GENOMIC DNA]</scope>
    <source>
        <strain evidence="6 7">CK2</strain>
    </source>
</reference>
<organism evidence="6 7">
    <name type="scientific">Mycolicibacterium senegalense</name>
    <dbReference type="NCBI Taxonomy" id="1796"/>
    <lineage>
        <taxon>Bacteria</taxon>
        <taxon>Bacillati</taxon>
        <taxon>Actinomycetota</taxon>
        <taxon>Actinomycetes</taxon>
        <taxon>Mycobacteriales</taxon>
        <taxon>Mycobacteriaceae</taxon>
        <taxon>Mycolicibacterium</taxon>
    </lineage>
</organism>
<evidence type="ECO:0000256" key="4">
    <source>
        <dbReference type="SAM" id="MobiDB-lite"/>
    </source>
</evidence>
<dbReference type="Gene3D" id="1.10.150.130">
    <property type="match status" value="1"/>
</dbReference>
<dbReference type="CDD" id="cd00397">
    <property type="entry name" value="DNA_BRE_C"/>
    <property type="match status" value="1"/>
</dbReference>
<dbReference type="Pfam" id="PF00589">
    <property type="entry name" value="Phage_integrase"/>
    <property type="match status" value="1"/>
</dbReference>
<dbReference type="InterPro" id="IPR004107">
    <property type="entry name" value="Integrase_SAM-like_N"/>
</dbReference>
<dbReference type="PROSITE" id="PS51898">
    <property type="entry name" value="TYR_RECOMBINASE"/>
    <property type="match status" value="1"/>
</dbReference>
<evidence type="ECO:0000259" key="5">
    <source>
        <dbReference type="PROSITE" id="PS51898"/>
    </source>
</evidence>
<dbReference type="SUPFAM" id="SSF56349">
    <property type="entry name" value="DNA breaking-rejoining enzymes"/>
    <property type="match status" value="1"/>
</dbReference>
<dbReference type="Pfam" id="PF02899">
    <property type="entry name" value="Phage_int_SAM_1"/>
    <property type="match status" value="1"/>
</dbReference>
<dbReference type="Gene3D" id="1.10.443.10">
    <property type="entry name" value="Intergrase catalytic core"/>
    <property type="match status" value="1"/>
</dbReference>
<evidence type="ECO:0000256" key="2">
    <source>
        <dbReference type="ARBA" id="ARBA00023125"/>
    </source>
</evidence>
<feature type="region of interest" description="Disordered" evidence="4">
    <location>
        <begin position="174"/>
        <end position="208"/>
    </location>
</feature>
<name>A0ABR5FMU8_9MYCO</name>
<keyword evidence="2" id="KW-0238">DNA-binding</keyword>
<accession>A0ABR5FMU8</accession>
<keyword evidence="1" id="KW-0229">DNA integration</keyword>
<dbReference type="InterPro" id="IPR010998">
    <property type="entry name" value="Integrase_recombinase_N"/>
</dbReference>
<evidence type="ECO:0000256" key="1">
    <source>
        <dbReference type="ARBA" id="ARBA00022908"/>
    </source>
</evidence>
<keyword evidence="3" id="KW-0233">DNA recombination</keyword>
<comment type="caution">
    <text evidence="6">The sequence shown here is derived from an EMBL/GenBank/DDBJ whole genome shotgun (WGS) entry which is preliminary data.</text>
</comment>
<feature type="region of interest" description="Disordered" evidence="4">
    <location>
        <begin position="112"/>
        <end position="143"/>
    </location>
</feature>
<dbReference type="Proteomes" id="UP000036499">
    <property type="component" value="Unassembled WGS sequence"/>
</dbReference>
<feature type="domain" description="Tyr recombinase" evidence="5">
    <location>
        <begin position="208"/>
        <end position="388"/>
    </location>
</feature>
<gene>
    <name evidence="6" type="ORF">ABW05_31935</name>
</gene>
<evidence type="ECO:0000313" key="6">
    <source>
        <dbReference type="EMBL" id="KLO47770.1"/>
    </source>
</evidence>